<dbReference type="Proteomes" id="UP000824161">
    <property type="component" value="Unassembled WGS sequence"/>
</dbReference>
<reference evidence="1" key="2">
    <citation type="journal article" date="2021" name="PeerJ">
        <title>Extensive microbial diversity within the chicken gut microbiome revealed by metagenomics and culture.</title>
        <authorList>
            <person name="Gilroy R."/>
            <person name="Ravi A."/>
            <person name="Getino M."/>
            <person name="Pursley I."/>
            <person name="Horton D.L."/>
            <person name="Alikhan N.F."/>
            <person name="Baker D."/>
            <person name="Gharbi K."/>
            <person name="Hall N."/>
            <person name="Watson M."/>
            <person name="Adriaenssens E.M."/>
            <person name="Foster-Nyarko E."/>
            <person name="Jarju S."/>
            <person name="Secka A."/>
            <person name="Antonio M."/>
            <person name="Oren A."/>
            <person name="Chaudhuri R.R."/>
            <person name="La Ragione R."/>
            <person name="Hildebrand F."/>
            <person name="Pallen M.J."/>
        </authorList>
    </citation>
    <scope>NUCLEOTIDE SEQUENCE</scope>
    <source>
        <strain evidence="1">1383</strain>
    </source>
</reference>
<dbReference type="EMBL" id="DVLY01000179">
    <property type="protein sequence ID" value="HIT98570.1"/>
    <property type="molecule type" value="Genomic_DNA"/>
</dbReference>
<reference evidence="1" key="1">
    <citation type="submission" date="2020-10" db="EMBL/GenBank/DDBJ databases">
        <authorList>
            <person name="Gilroy R."/>
        </authorList>
    </citation>
    <scope>NUCLEOTIDE SEQUENCE</scope>
    <source>
        <strain evidence="1">1383</strain>
    </source>
</reference>
<evidence type="ECO:0000313" key="2">
    <source>
        <dbReference type="Proteomes" id="UP000824161"/>
    </source>
</evidence>
<comment type="caution">
    <text evidence="1">The sequence shown here is derived from an EMBL/GenBank/DDBJ whole genome shotgun (WGS) entry which is preliminary data.</text>
</comment>
<protein>
    <submittedName>
        <fullName evidence="1">Uncharacterized protein</fullName>
    </submittedName>
</protein>
<sequence>MQDIILSLLQRISSLPEIAYASADWGQLSYDVPPVEWPCALIDISQVSLHDHLQEQQCAEGIITVTLADYIDAPVQALDPPEDYALEMRIYSAIDALHQALQGYNTPGFSPLSRRSIRRVSGSPGLRVFAIEYLSSWTETIELPPTQPVRPCFSPTVTLRK</sequence>
<dbReference type="AlphaFoldDB" id="A0A9D1KUZ4"/>
<name>A0A9D1KUZ4_9FLAO</name>
<organism evidence="1 2">
    <name type="scientific">Candidatus Merdimorpha stercoravium</name>
    <dbReference type="NCBI Taxonomy" id="2840863"/>
    <lineage>
        <taxon>Bacteria</taxon>
        <taxon>Pseudomonadati</taxon>
        <taxon>Bacteroidota</taxon>
        <taxon>Flavobacteriia</taxon>
        <taxon>Flavobacteriales</taxon>
        <taxon>Candidatus Merdimorpha</taxon>
    </lineage>
</organism>
<evidence type="ECO:0000313" key="1">
    <source>
        <dbReference type="EMBL" id="HIT98570.1"/>
    </source>
</evidence>
<gene>
    <name evidence="1" type="ORF">IAC44_07020</name>
</gene>
<accession>A0A9D1KUZ4</accession>
<proteinExistence type="predicted"/>